<organism evidence="2 3">
    <name type="scientific">Lentzea albidocapillata subsp. violacea</name>
    <dbReference type="NCBI Taxonomy" id="128104"/>
    <lineage>
        <taxon>Bacteria</taxon>
        <taxon>Bacillati</taxon>
        <taxon>Actinomycetota</taxon>
        <taxon>Actinomycetes</taxon>
        <taxon>Pseudonocardiales</taxon>
        <taxon>Pseudonocardiaceae</taxon>
        <taxon>Lentzea</taxon>
    </lineage>
</organism>
<dbReference type="PANTHER" id="PTHR38444:SF1">
    <property type="entry name" value="ENTEROBACTIN BIOSYNTHESIS PROTEIN YBDZ"/>
    <property type="match status" value="1"/>
</dbReference>
<proteinExistence type="predicted"/>
<dbReference type="Proteomes" id="UP000199682">
    <property type="component" value="Unassembled WGS sequence"/>
</dbReference>
<dbReference type="GO" id="GO:0005829">
    <property type="term" value="C:cytosol"/>
    <property type="evidence" value="ECO:0007669"/>
    <property type="project" value="TreeGrafter"/>
</dbReference>
<protein>
    <submittedName>
        <fullName evidence="2">MbtH protein</fullName>
    </submittedName>
</protein>
<evidence type="ECO:0000259" key="1">
    <source>
        <dbReference type="SMART" id="SM00923"/>
    </source>
</evidence>
<dbReference type="Pfam" id="PF03621">
    <property type="entry name" value="MbtH"/>
    <property type="match status" value="1"/>
</dbReference>
<evidence type="ECO:0000313" key="3">
    <source>
        <dbReference type="Proteomes" id="UP000199682"/>
    </source>
</evidence>
<dbReference type="AlphaFoldDB" id="A0A1G8UJD6"/>
<dbReference type="Gene3D" id="3.90.820.10">
    <property type="entry name" value="Structural Genomics, Unknown Function 30-nov-00 1gh9 Mol_id"/>
    <property type="match status" value="1"/>
</dbReference>
<name>A0A1G8UJD6_9PSEU</name>
<reference evidence="3" key="1">
    <citation type="submission" date="2016-10" db="EMBL/GenBank/DDBJ databases">
        <authorList>
            <person name="Varghese N."/>
            <person name="Submissions S."/>
        </authorList>
    </citation>
    <scope>NUCLEOTIDE SEQUENCE [LARGE SCALE GENOMIC DNA]</scope>
    <source>
        <strain evidence="3">DSM 44796</strain>
    </source>
</reference>
<dbReference type="SUPFAM" id="SSF160582">
    <property type="entry name" value="MbtH-like"/>
    <property type="match status" value="1"/>
</dbReference>
<evidence type="ECO:0000313" key="2">
    <source>
        <dbReference type="EMBL" id="SDJ53050.1"/>
    </source>
</evidence>
<feature type="domain" description="MbtH-like" evidence="1">
    <location>
        <begin position="4"/>
        <end position="55"/>
    </location>
</feature>
<gene>
    <name evidence="2" type="ORF">SAMN04488074_102299</name>
</gene>
<dbReference type="RefSeq" id="WP_030475860.1">
    <property type="nucleotide sequence ID" value="NZ_FNET01000002.1"/>
</dbReference>
<dbReference type="SMART" id="SM00923">
    <property type="entry name" value="MbtH"/>
    <property type="match status" value="1"/>
</dbReference>
<accession>A0A1G8UJD6</accession>
<dbReference type="GO" id="GO:0019290">
    <property type="term" value="P:siderophore biosynthetic process"/>
    <property type="evidence" value="ECO:0007669"/>
    <property type="project" value="TreeGrafter"/>
</dbReference>
<dbReference type="PANTHER" id="PTHR38444">
    <property type="entry name" value="ENTEROBACTIN BIOSYNTHESIS PROTEIN YBDZ"/>
    <property type="match status" value="1"/>
</dbReference>
<dbReference type="InterPro" id="IPR005153">
    <property type="entry name" value="MbtH-like_dom"/>
</dbReference>
<sequence length="76" mass="8660">MRTSPFDDEDGRFFVVVNDEGQHALWPATLAAVPDGWTVAHGEDTRQACLDYVNQNWTDMRPRSVRDQLDRQAAGR</sequence>
<dbReference type="EMBL" id="FNET01000002">
    <property type="protein sequence ID" value="SDJ53050.1"/>
    <property type="molecule type" value="Genomic_DNA"/>
</dbReference>
<dbReference type="InterPro" id="IPR037407">
    <property type="entry name" value="MLP_fam"/>
</dbReference>
<dbReference type="InterPro" id="IPR038020">
    <property type="entry name" value="MbtH-like_sf"/>
</dbReference>